<dbReference type="SUPFAM" id="SSF46785">
    <property type="entry name" value="Winged helix' DNA-binding domain"/>
    <property type="match status" value="1"/>
</dbReference>
<sequence>MLSNQDILTGLLYTVGDEGIEQLTLCELLDVTADEITELVAHFDSRVMRIQKYGSRYFLGVMPELNPYIDRLVTQEVGRKLTQASMETLAIIAYNQPVTRSDIEAMRGVSSDGPVKTLLDKGLVITKQEETRSQQLYTSDYFLQVFGIESLAELPADSTTEHELEMEQFFKSMNDKGDSYE</sequence>
<gene>
    <name evidence="6" type="primary">scpB</name>
    <name evidence="5" type="ORF">ERX35_004000</name>
    <name evidence="6" type="ORF">KFV11_06300</name>
</gene>
<evidence type="ECO:0000313" key="6">
    <source>
        <dbReference type="EMBL" id="UTH12893.1"/>
    </source>
</evidence>
<organism evidence="6 8">
    <name type="scientific">Macrococcus equipercicus</name>
    <dbReference type="NCBI Taxonomy" id="69967"/>
    <lineage>
        <taxon>Bacteria</taxon>
        <taxon>Bacillati</taxon>
        <taxon>Bacillota</taxon>
        <taxon>Bacilli</taxon>
        <taxon>Bacillales</taxon>
        <taxon>Staphylococcaceae</taxon>
        <taxon>Macrococcus</taxon>
    </lineage>
</organism>
<dbReference type="EMBL" id="CP073809">
    <property type="protein sequence ID" value="UTH12893.1"/>
    <property type="molecule type" value="Genomic_DNA"/>
</dbReference>
<dbReference type="InterPro" id="IPR005234">
    <property type="entry name" value="ScpB_csome_segregation"/>
</dbReference>
<keyword evidence="7" id="KW-1185">Reference proteome</keyword>
<evidence type="ECO:0000256" key="2">
    <source>
        <dbReference type="ARBA" id="ARBA00022618"/>
    </source>
</evidence>
<dbReference type="InterPro" id="IPR036388">
    <property type="entry name" value="WH-like_DNA-bd_sf"/>
</dbReference>
<protein>
    <submittedName>
        <fullName evidence="6">SMC-Scp complex subunit ScpB</fullName>
    </submittedName>
</protein>
<dbReference type="GO" id="GO:0051301">
    <property type="term" value="P:cell division"/>
    <property type="evidence" value="ECO:0007669"/>
    <property type="project" value="UniProtKB-KW"/>
</dbReference>
<keyword evidence="2" id="KW-0132">Cell division</keyword>
<evidence type="ECO:0000256" key="3">
    <source>
        <dbReference type="ARBA" id="ARBA00022829"/>
    </source>
</evidence>
<keyword evidence="1" id="KW-0963">Cytoplasm</keyword>
<reference evidence="5 7" key="1">
    <citation type="submission" date="2019-09" db="EMBL/GenBank/DDBJ databases">
        <authorList>
            <person name="Mazhar S."/>
            <person name="Altermann E."/>
            <person name="Hill C."/>
            <person name="Mcauliffe O."/>
        </authorList>
    </citation>
    <scope>NUCLEOTIDE SEQUENCE [LARGE SCALE GENOMIC DNA]</scope>
    <source>
        <strain evidence="5 7">ATCC 51831</strain>
    </source>
</reference>
<evidence type="ECO:0000313" key="5">
    <source>
        <dbReference type="EMBL" id="KAA1040160.1"/>
    </source>
</evidence>
<dbReference type="Proteomes" id="UP000295735">
    <property type="component" value="Unassembled WGS sequence"/>
</dbReference>
<evidence type="ECO:0000313" key="7">
    <source>
        <dbReference type="Proteomes" id="UP000295735"/>
    </source>
</evidence>
<reference evidence="6" key="2">
    <citation type="submission" date="2021-04" db="EMBL/GenBank/DDBJ databases">
        <title>Complete Genome Sequences of Macrococcus spp. from dog and cattle.</title>
        <authorList>
            <person name="Schwendener S."/>
            <person name="Perreten V."/>
        </authorList>
    </citation>
    <scope>NUCLEOTIDE SEQUENCE</scope>
    <source>
        <strain evidence="6">Epi0143-OL</strain>
    </source>
</reference>
<dbReference type="RefSeq" id="WP_149458625.1">
    <property type="nucleotide sequence ID" value="NZ_CP073809.1"/>
</dbReference>
<dbReference type="GO" id="GO:0051304">
    <property type="term" value="P:chromosome separation"/>
    <property type="evidence" value="ECO:0007669"/>
    <property type="project" value="InterPro"/>
</dbReference>
<dbReference type="Pfam" id="PF04079">
    <property type="entry name" value="SMC_ScpB"/>
    <property type="match status" value="1"/>
</dbReference>
<dbReference type="NCBIfam" id="TIGR00281">
    <property type="entry name" value="SMC-Scp complex subunit ScpB"/>
    <property type="match status" value="1"/>
</dbReference>
<dbReference type="AlphaFoldDB" id="A0A9Q9BU35"/>
<proteinExistence type="predicted"/>
<keyword evidence="4" id="KW-0131">Cell cycle</keyword>
<evidence type="ECO:0000256" key="4">
    <source>
        <dbReference type="ARBA" id="ARBA00023306"/>
    </source>
</evidence>
<dbReference type="PANTHER" id="PTHR34298">
    <property type="entry name" value="SEGREGATION AND CONDENSATION PROTEIN B"/>
    <property type="match status" value="1"/>
</dbReference>
<dbReference type="EMBL" id="SCWC02000002">
    <property type="protein sequence ID" value="KAA1040160.1"/>
    <property type="molecule type" value="Genomic_DNA"/>
</dbReference>
<evidence type="ECO:0000256" key="1">
    <source>
        <dbReference type="ARBA" id="ARBA00022490"/>
    </source>
</evidence>
<dbReference type="InterPro" id="IPR036390">
    <property type="entry name" value="WH_DNA-bd_sf"/>
</dbReference>
<name>A0A9Q9BU35_9STAP</name>
<dbReference type="PANTHER" id="PTHR34298:SF2">
    <property type="entry name" value="SEGREGATION AND CONDENSATION PROTEIN B"/>
    <property type="match status" value="1"/>
</dbReference>
<dbReference type="KEGG" id="mequ:KFV11_06300"/>
<evidence type="ECO:0000313" key="8">
    <source>
        <dbReference type="Proteomes" id="UP001057381"/>
    </source>
</evidence>
<accession>A0A9Q9BU35</accession>
<dbReference type="Proteomes" id="UP001057381">
    <property type="component" value="Chromosome"/>
</dbReference>
<keyword evidence="3" id="KW-0159">Chromosome partition</keyword>
<dbReference type="OrthoDB" id="9806226at2"/>
<dbReference type="Gene3D" id="1.10.10.10">
    <property type="entry name" value="Winged helix-like DNA-binding domain superfamily/Winged helix DNA-binding domain"/>
    <property type="match status" value="2"/>
</dbReference>